<proteinExistence type="inferred from homology"/>
<evidence type="ECO:0000256" key="5">
    <source>
        <dbReference type="ARBA" id="ARBA00022989"/>
    </source>
</evidence>
<organism evidence="8 9">
    <name type="scientific">Barnesiella viscericola</name>
    <dbReference type="NCBI Taxonomy" id="397865"/>
    <lineage>
        <taxon>Bacteria</taxon>
        <taxon>Pseudomonadati</taxon>
        <taxon>Bacteroidota</taxon>
        <taxon>Bacteroidia</taxon>
        <taxon>Bacteroidales</taxon>
        <taxon>Barnesiellaceae</taxon>
        <taxon>Barnesiella</taxon>
    </lineage>
</organism>
<dbReference type="Proteomes" id="UP000757103">
    <property type="component" value="Unassembled WGS sequence"/>
</dbReference>
<dbReference type="EMBL" id="DYUD01000030">
    <property type="protein sequence ID" value="HJG90050.1"/>
    <property type="molecule type" value="Genomic_DNA"/>
</dbReference>
<name>A0A921SVI6_9BACT</name>
<dbReference type="GO" id="GO:0022857">
    <property type="term" value="F:transmembrane transporter activity"/>
    <property type="evidence" value="ECO:0007669"/>
    <property type="project" value="InterPro"/>
</dbReference>
<dbReference type="Pfam" id="PF02472">
    <property type="entry name" value="ExbD"/>
    <property type="match status" value="1"/>
</dbReference>
<comment type="caution">
    <text evidence="8">The sequence shown here is derived from an EMBL/GenBank/DDBJ whole genome shotgun (WGS) entry which is preliminary data.</text>
</comment>
<sequence length="228" mass="25826">MAEVEVKDSGKGGKKGQQKKMKIHVDFTPMVDMNMLLITFFMFCTTLSKPQTMEISMPTNDKVTEEEQNKVKESEAITILLGDHDRVFYYLGQPKYEDYTSLVESSYGADGLRALLLERNKTVVNKVKDLKERKKRKEIDEVVFDSLVTEAKKTKGSPVVMIKAKLADENGQNGASYRNLIDALDEMIICDIGRYAIVDITEGDLFLMENYEKKGALSDQIDTSLKKN</sequence>
<evidence type="ECO:0000256" key="1">
    <source>
        <dbReference type="ARBA" id="ARBA00004162"/>
    </source>
</evidence>
<keyword evidence="3" id="KW-1003">Cell membrane</keyword>
<keyword evidence="4 7" id="KW-0812">Transmembrane</keyword>
<evidence type="ECO:0000256" key="4">
    <source>
        <dbReference type="ARBA" id="ARBA00022692"/>
    </source>
</evidence>
<dbReference type="GO" id="GO:0005886">
    <property type="term" value="C:plasma membrane"/>
    <property type="evidence" value="ECO:0007669"/>
    <property type="project" value="UniProtKB-SubCell"/>
</dbReference>
<dbReference type="InterPro" id="IPR003400">
    <property type="entry name" value="ExbD"/>
</dbReference>
<dbReference type="PANTHER" id="PTHR30558:SF3">
    <property type="entry name" value="BIOPOLYMER TRANSPORT PROTEIN EXBD-RELATED"/>
    <property type="match status" value="1"/>
</dbReference>
<dbReference type="AlphaFoldDB" id="A0A921SVI6"/>
<keyword evidence="6" id="KW-0472">Membrane</keyword>
<keyword evidence="7" id="KW-0653">Protein transport</keyword>
<evidence type="ECO:0000256" key="6">
    <source>
        <dbReference type="ARBA" id="ARBA00023136"/>
    </source>
</evidence>
<evidence type="ECO:0000313" key="8">
    <source>
        <dbReference type="EMBL" id="HJG90050.1"/>
    </source>
</evidence>
<dbReference type="RefSeq" id="WP_025279037.1">
    <property type="nucleotide sequence ID" value="NZ_CAKMIC010000013.1"/>
</dbReference>
<protein>
    <submittedName>
        <fullName evidence="8">Biopolymer transporter ExbD</fullName>
    </submittedName>
</protein>
<reference evidence="8" key="2">
    <citation type="submission" date="2021-09" db="EMBL/GenBank/DDBJ databases">
        <authorList>
            <person name="Gilroy R."/>
        </authorList>
    </citation>
    <scope>NUCLEOTIDE SEQUENCE</scope>
    <source>
        <strain evidence="8">CHK121-7720</strain>
    </source>
</reference>
<reference evidence="8" key="1">
    <citation type="journal article" date="2021" name="PeerJ">
        <title>Extensive microbial diversity within the chicken gut microbiome revealed by metagenomics and culture.</title>
        <authorList>
            <person name="Gilroy R."/>
            <person name="Ravi A."/>
            <person name="Getino M."/>
            <person name="Pursley I."/>
            <person name="Horton D.L."/>
            <person name="Alikhan N.F."/>
            <person name="Baker D."/>
            <person name="Gharbi K."/>
            <person name="Hall N."/>
            <person name="Watson M."/>
            <person name="Adriaenssens E.M."/>
            <person name="Foster-Nyarko E."/>
            <person name="Jarju S."/>
            <person name="Secka A."/>
            <person name="Antonio M."/>
            <person name="Oren A."/>
            <person name="Chaudhuri R.R."/>
            <person name="La Ragione R."/>
            <person name="Hildebrand F."/>
            <person name="Pallen M.J."/>
        </authorList>
    </citation>
    <scope>NUCLEOTIDE SEQUENCE</scope>
    <source>
        <strain evidence="8">CHK121-7720</strain>
    </source>
</reference>
<evidence type="ECO:0000256" key="3">
    <source>
        <dbReference type="ARBA" id="ARBA00022475"/>
    </source>
</evidence>
<evidence type="ECO:0000256" key="7">
    <source>
        <dbReference type="RuleBase" id="RU003879"/>
    </source>
</evidence>
<evidence type="ECO:0000313" key="9">
    <source>
        <dbReference type="Proteomes" id="UP000757103"/>
    </source>
</evidence>
<keyword evidence="7" id="KW-0813">Transport</keyword>
<keyword evidence="5" id="KW-1133">Transmembrane helix</keyword>
<evidence type="ECO:0000256" key="2">
    <source>
        <dbReference type="ARBA" id="ARBA00005811"/>
    </source>
</evidence>
<comment type="similarity">
    <text evidence="2 7">Belongs to the ExbD/TolR family.</text>
</comment>
<gene>
    <name evidence="8" type="ORF">K8U91_11345</name>
</gene>
<dbReference type="GO" id="GO:0015031">
    <property type="term" value="P:protein transport"/>
    <property type="evidence" value="ECO:0007669"/>
    <property type="project" value="UniProtKB-KW"/>
</dbReference>
<accession>A0A921SVI6</accession>
<dbReference type="GeneID" id="90529699"/>
<dbReference type="PANTHER" id="PTHR30558">
    <property type="entry name" value="EXBD MEMBRANE COMPONENT OF PMF-DRIVEN MACROMOLECULE IMPORT SYSTEM"/>
    <property type="match status" value="1"/>
</dbReference>
<comment type="subcellular location">
    <subcellularLocation>
        <location evidence="1">Cell membrane</location>
        <topology evidence="1">Single-pass membrane protein</topology>
    </subcellularLocation>
    <subcellularLocation>
        <location evidence="7">Cell membrane</location>
        <topology evidence="7">Single-pass type II membrane protein</topology>
    </subcellularLocation>
</comment>